<feature type="transmembrane region" description="Helical" evidence="8">
    <location>
        <begin position="221"/>
        <end position="242"/>
    </location>
</feature>
<dbReference type="GO" id="GO:0009234">
    <property type="term" value="P:menaquinone biosynthetic process"/>
    <property type="evidence" value="ECO:0007669"/>
    <property type="project" value="UniProtKB-UniPathway"/>
</dbReference>
<dbReference type="InterPro" id="IPR026046">
    <property type="entry name" value="UBIAD1"/>
</dbReference>
<dbReference type="EMBL" id="FNHQ01000011">
    <property type="protein sequence ID" value="SDM67845.1"/>
    <property type="molecule type" value="Genomic_DNA"/>
</dbReference>
<dbReference type="Pfam" id="PF01040">
    <property type="entry name" value="UbiA"/>
    <property type="match status" value="1"/>
</dbReference>
<keyword evidence="6 8" id="KW-1133">Transmembrane helix</keyword>
<organism evidence="9 10">
    <name type="scientific">Megasphaera paucivorans</name>
    <dbReference type="NCBI Taxonomy" id="349095"/>
    <lineage>
        <taxon>Bacteria</taxon>
        <taxon>Bacillati</taxon>
        <taxon>Bacillota</taxon>
        <taxon>Negativicutes</taxon>
        <taxon>Veillonellales</taxon>
        <taxon>Veillonellaceae</taxon>
        <taxon>Megasphaera</taxon>
    </lineage>
</organism>
<comment type="pathway">
    <text evidence="2">Quinol/quinone metabolism; menaquinone biosynthesis.</text>
</comment>
<name>A0A1G9V7J4_9FIRM</name>
<feature type="transmembrane region" description="Helical" evidence="8">
    <location>
        <begin position="177"/>
        <end position="200"/>
    </location>
</feature>
<comment type="subcellular location">
    <subcellularLocation>
        <location evidence="1">Membrane</location>
        <topology evidence="1">Multi-pass membrane protein</topology>
    </subcellularLocation>
</comment>
<sequence length="311" mass="33482">MEQRNVLTPKLALRLAAPHTWPASICPALFGELYCVLAGYQLHIIVGILLLCACILMQSSVNTFNDFFDYVKGADSAADYVETDDAVLVYENLNPAHALLLAVMYLGVAVLVVMPVLLTAGIAPIIVGVAGGAAVIFYSGGPFPLSYLPVGELVSGLVMGGLIPLGILAAITGDFHWIVLFAALPFVLGIGLIMMTNNICDIVKDSEAKRKTLPVLLGYEHAVRLYHIVTVLWIMFLCILPVWLVGFWGIICPMLMAVSAHKIFRFLLTSSLPPGQRVVQMKGILRANVFGNGAYIITLGFCVLMGASIYG</sequence>
<evidence type="ECO:0000256" key="4">
    <source>
        <dbReference type="ARBA" id="ARBA00022679"/>
    </source>
</evidence>
<evidence type="ECO:0000256" key="1">
    <source>
        <dbReference type="ARBA" id="ARBA00004141"/>
    </source>
</evidence>
<protein>
    <submittedName>
        <fullName evidence="9">1,4-dihydroxy-2-naphthoate octaprenyltransferase</fullName>
    </submittedName>
</protein>
<feature type="transmembrane region" description="Helical" evidence="8">
    <location>
        <begin position="289"/>
        <end position="310"/>
    </location>
</feature>
<gene>
    <name evidence="9" type="ORF">SAMN05660299_01348</name>
</gene>
<dbReference type="OrthoDB" id="9767568at2"/>
<evidence type="ECO:0000313" key="9">
    <source>
        <dbReference type="EMBL" id="SDM67845.1"/>
    </source>
</evidence>
<feature type="transmembrane region" description="Helical" evidence="8">
    <location>
        <begin position="153"/>
        <end position="171"/>
    </location>
</feature>
<dbReference type="UniPathway" id="UPA00079"/>
<proteinExistence type="predicted"/>
<dbReference type="PIRSF" id="PIRSF005355">
    <property type="entry name" value="UBIAD1"/>
    <property type="match status" value="1"/>
</dbReference>
<keyword evidence="10" id="KW-1185">Reference proteome</keyword>
<evidence type="ECO:0000256" key="2">
    <source>
        <dbReference type="ARBA" id="ARBA00004863"/>
    </source>
</evidence>
<evidence type="ECO:0000313" key="10">
    <source>
        <dbReference type="Proteomes" id="UP000199309"/>
    </source>
</evidence>
<dbReference type="InterPro" id="IPR000537">
    <property type="entry name" value="UbiA_prenyltransferase"/>
</dbReference>
<feature type="transmembrane region" description="Helical" evidence="8">
    <location>
        <begin position="98"/>
        <end position="116"/>
    </location>
</feature>
<accession>A0A1G9V7J4</accession>
<dbReference type="InterPro" id="IPR044878">
    <property type="entry name" value="UbiA_sf"/>
</dbReference>
<dbReference type="STRING" id="349095.SAMN05660299_01348"/>
<evidence type="ECO:0000256" key="3">
    <source>
        <dbReference type="ARBA" id="ARBA00022428"/>
    </source>
</evidence>
<dbReference type="PANTHER" id="PTHR13929:SF0">
    <property type="entry name" value="UBIA PRENYLTRANSFERASE DOMAIN-CONTAINING PROTEIN 1"/>
    <property type="match status" value="1"/>
</dbReference>
<dbReference type="GO" id="GO:0016020">
    <property type="term" value="C:membrane"/>
    <property type="evidence" value="ECO:0007669"/>
    <property type="project" value="UniProtKB-SubCell"/>
</dbReference>
<feature type="transmembrane region" description="Helical" evidence="8">
    <location>
        <begin position="122"/>
        <end position="141"/>
    </location>
</feature>
<dbReference type="PANTHER" id="PTHR13929">
    <property type="entry name" value="1,4-DIHYDROXY-2-NAPHTHOATE OCTAPRENYLTRANSFERASE"/>
    <property type="match status" value="1"/>
</dbReference>
<evidence type="ECO:0000256" key="8">
    <source>
        <dbReference type="SAM" id="Phobius"/>
    </source>
</evidence>
<keyword evidence="3" id="KW-0474">Menaquinone biosynthesis</keyword>
<dbReference type="CDD" id="cd13962">
    <property type="entry name" value="PT_UbiA_UBIAD1"/>
    <property type="match status" value="1"/>
</dbReference>
<evidence type="ECO:0000256" key="6">
    <source>
        <dbReference type="ARBA" id="ARBA00022989"/>
    </source>
</evidence>
<dbReference type="GO" id="GO:0004659">
    <property type="term" value="F:prenyltransferase activity"/>
    <property type="evidence" value="ECO:0007669"/>
    <property type="project" value="InterPro"/>
</dbReference>
<evidence type="ECO:0000256" key="7">
    <source>
        <dbReference type="ARBA" id="ARBA00023136"/>
    </source>
</evidence>
<dbReference type="AlphaFoldDB" id="A0A1G9V7J4"/>
<feature type="transmembrane region" description="Helical" evidence="8">
    <location>
        <begin position="37"/>
        <end position="57"/>
    </location>
</feature>
<keyword evidence="5 8" id="KW-0812">Transmembrane</keyword>
<dbReference type="Proteomes" id="UP000199309">
    <property type="component" value="Unassembled WGS sequence"/>
</dbReference>
<dbReference type="GO" id="GO:0042371">
    <property type="term" value="P:vitamin K biosynthetic process"/>
    <property type="evidence" value="ECO:0007669"/>
    <property type="project" value="TreeGrafter"/>
</dbReference>
<dbReference type="RefSeq" id="WP_091649694.1">
    <property type="nucleotide sequence ID" value="NZ_FNHQ01000011.1"/>
</dbReference>
<keyword evidence="7 8" id="KW-0472">Membrane</keyword>
<reference evidence="9 10" key="1">
    <citation type="submission" date="2016-10" db="EMBL/GenBank/DDBJ databases">
        <authorList>
            <person name="de Groot N.N."/>
        </authorList>
    </citation>
    <scope>NUCLEOTIDE SEQUENCE [LARGE SCALE GENOMIC DNA]</scope>
    <source>
        <strain evidence="9 10">DSM 16981</strain>
    </source>
</reference>
<evidence type="ECO:0000256" key="5">
    <source>
        <dbReference type="ARBA" id="ARBA00022692"/>
    </source>
</evidence>
<keyword evidence="4 9" id="KW-0808">Transferase</keyword>
<dbReference type="Gene3D" id="1.10.357.140">
    <property type="entry name" value="UbiA prenyltransferase"/>
    <property type="match status" value="1"/>
</dbReference>